<organism evidence="1">
    <name type="scientific">Serratia marcescens</name>
    <dbReference type="NCBI Taxonomy" id="615"/>
    <lineage>
        <taxon>Bacteria</taxon>
        <taxon>Pseudomonadati</taxon>
        <taxon>Pseudomonadota</taxon>
        <taxon>Gammaproteobacteria</taxon>
        <taxon>Enterobacterales</taxon>
        <taxon>Yersiniaceae</taxon>
        <taxon>Serratia</taxon>
    </lineage>
</organism>
<protein>
    <submittedName>
        <fullName evidence="1">Uncharacterized protein</fullName>
    </submittedName>
</protein>
<evidence type="ECO:0000313" key="1">
    <source>
        <dbReference type="EMBL" id="MBO2007189.1"/>
    </source>
</evidence>
<comment type="caution">
    <text evidence="1">The sequence shown here is derived from an EMBL/GenBank/DDBJ whole genome shotgun (WGS) entry which is preliminary data.</text>
</comment>
<gene>
    <name evidence="1" type="ORF">J4732_18205</name>
</gene>
<feature type="non-terminal residue" evidence="1">
    <location>
        <position position="1"/>
    </location>
</feature>
<accession>A0A939NTA1</accession>
<name>A0A939NTA1_SERMA</name>
<sequence>VDSHKFFLCWLKLLSLGQPGGKSDIWRGCSECHGSRKGMTSSIRESAVYNANKNFGRGRCPAT</sequence>
<proteinExistence type="predicted"/>
<reference evidence="1" key="1">
    <citation type="submission" date="2021-03" db="EMBL/GenBank/DDBJ databases">
        <title>Molecular epidemiology and mechanisms of colistin and carbapenem resistance in Enterobacteriaceae from clinical isolates, the environment and porcine samples in Pretoria, South Africa.</title>
        <authorList>
            <person name="Bogoshi D."/>
            <person name="Mbelle N.M."/>
            <person name="Naidoo V."/>
            <person name="Osei Sekyere J."/>
        </authorList>
    </citation>
    <scope>NUCLEOTIDE SEQUENCE</scope>
    <source>
        <strain evidence="1">C080</strain>
    </source>
</reference>
<dbReference type="EMBL" id="JAGETR010000137">
    <property type="protein sequence ID" value="MBO2007189.1"/>
    <property type="molecule type" value="Genomic_DNA"/>
</dbReference>
<dbReference type="AlphaFoldDB" id="A0A939NTA1"/>